<dbReference type="InterPro" id="IPR011330">
    <property type="entry name" value="Glyco_hydro/deAcase_b/a-brl"/>
</dbReference>
<dbReference type="CDD" id="cd10944">
    <property type="entry name" value="CE4_SmPgdA_like"/>
    <property type="match status" value="1"/>
</dbReference>
<dbReference type="SUPFAM" id="SSF88713">
    <property type="entry name" value="Glycoside hydrolase/deacetylase"/>
    <property type="match status" value="1"/>
</dbReference>
<dbReference type="PANTHER" id="PTHR10587">
    <property type="entry name" value="GLYCOSYL TRANSFERASE-RELATED"/>
    <property type="match status" value="1"/>
</dbReference>
<dbReference type="EMBL" id="CP034235">
    <property type="protein sequence ID" value="QGQ94927.1"/>
    <property type="molecule type" value="Genomic_DNA"/>
</dbReference>
<reference evidence="3" key="1">
    <citation type="submission" date="2018-11" db="EMBL/GenBank/DDBJ databases">
        <title>Complete genome sequence of Paenibacillus sp. ML311-T8.</title>
        <authorList>
            <person name="Nam Y.-D."/>
            <person name="Kang J."/>
            <person name="Chung W.-H."/>
            <person name="Park Y.S."/>
        </authorList>
    </citation>
    <scope>NUCLEOTIDE SEQUENCE [LARGE SCALE GENOMIC DNA]</scope>
    <source>
        <strain evidence="3">ML311-T8</strain>
    </source>
</reference>
<dbReference type="PANTHER" id="PTHR10587:SF125">
    <property type="entry name" value="POLYSACCHARIDE DEACETYLASE YHEN-RELATED"/>
    <property type="match status" value="1"/>
</dbReference>
<feature type="domain" description="NodB homology" evidence="1">
    <location>
        <begin position="244"/>
        <end position="428"/>
    </location>
</feature>
<dbReference type="KEGG" id="ppsc:EHS13_08560"/>
<dbReference type="CDD" id="cd00761">
    <property type="entry name" value="Glyco_tranf_GTA_type"/>
    <property type="match status" value="1"/>
</dbReference>
<dbReference type="InterPro" id="IPR001173">
    <property type="entry name" value="Glyco_trans_2-like"/>
</dbReference>
<dbReference type="SUPFAM" id="SSF53448">
    <property type="entry name" value="Nucleotide-diphospho-sugar transferases"/>
    <property type="match status" value="1"/>
</dbReference>
<organism evidence="2 3">
    <name type="scientific">Paenibacillus psychroresistens</name>
    <dbReference type="NCBI Taxonomy" id="1778678"/>
    <lineage>
        <taxon>Bacteria</taxon>
        <taxon>Bacillati</taxon>
        <taxon>Bacillota</taxon>
        <taxon>Bacilli</taxon>
        <taxon>Bacillales</taxon>
        <taxon>Paenibacillaceae</taxon>
        <taxon>Paenibacillus</taxon>
    </lineage>
</organism>
<dbReference type="Pfam" id="PF00535">
    <property type="entry name" value="Glycos_transf_2"/>
    <property type="match status" value="1"/>
</dbReference>
<dbReference type="Gene3D" id="3.90.550.10">
    <property type="entry name" value="Spore Coat Polysaccharide Biosynthesis Protein SpsA, Chain A"/>
    <property type="match status" value="1"/>
</dbReference>
<evidence type="ECO:0000313" key="3">
    <source>
        <dbReference type="Proteomes" id="UP000426246"/>
    </source>
</evidence>
<gene>
    <name evidence="2" type="ORF">EHS13_08560</name>
</gene>
<dbReference type="Proteomes" id="UP000426246">
    <property type="component" value="Chromosome"/>
</dbReference>
<dbReference type="Pfam" id="PF01522">
    <property type="entry name" value="Polysacc_deac_1"/>
    <property type="match status" value="1"/>
</dbReference>
<dbReference type="GO" id="GO:0005975">
    <property type="term" value="P:carbohydrate metabolic process"/>
    <property type="evidence" value="ECO:0007669"/>
    <property type="project" value="InterPro"/>
</dbReference>
<keyword evidence="2" id="KW-0808">Transferase</keyword>
<dbReference type="InterPro" id="IPR029044">
    <property type="entry name" value="Nucleotide-diphossugar_trans"/>
</dbReference>
<evidence type="ECO:0000313" key="2">
    <source>
        <dbReference type="EMBL" id="QGQ94927.1"/>
    </source>
</evidence>
<protein>
    <submittedName>
        <fullName evidence="2">Glycosyltransferase</fullName>
    </submittedName>
</protein>
<dbReference type="AlphaFoldDB" id="A0A6B8RG55"/>
<keyword evidence="3" id="KW-1185">Reference proteome</keyword>
<dbReference type="InterPro" id="IPR002509">
    <property type="entry name" value="NODB_dom"/>
</dbReference>
<dbReference type="GO" id="GO:0016810">
    <property type="term" value="F:hydrolase activity, acting on carbon-nitrogen (but not peptide) bonds"/>
    <property type="evidence" value="ECO:0007669"/>
    <property type="project" value="InterPro"/>
</dbReference>
<sequence length="453" mass="53278">MSYMRRVSVVSIICCTMRQSFMGNVFINYETQEWKNKELIIILNKDDMDIEIWKQYAKQYWNVSVYQLPEITTLGECLNYGIEKAKYAFIAKFDDDDYYGPNYLGQGMQAFKKKDISIVVKRSVYMYFEKNKLLTVHVPGEENLFITGGVKGATLLFRKKIYEKVMFPYLNRGEDTFFIKACLRYNFKIYSTTKANYVCVRRAEPGHHTWNVEDEVLMKNCTVVCKTDDYRACGVDHEQRTSKKIAYLTFDDGPNQATSQILDILATYKAVGTFFMLEPNVQIFPKIAQRMVNEGHAIGLHGVSHKVNIFYASKESVMREITTCRRTLKSITRMNTFLVRAPYGSNLYMKPTYLKAVNYAGYRLWDWNVDSLDWKFRDRRLLKQIIKDVLRLEKKAINPVILMHDYPETAKYLPKIISFLEKRGYLLEKIDYSLKPVLLNRLSMKHKLRLRIR</sequence>
<proteinExistence type="predicted"/>
<dbReference type="InterPro" id="IPR050248">
    <property type="entry name" value="Polysacc_deacetylase_ArnD"/>
</dbReference>
<accession>A0A6B8RG55</accession>
<dbReference type="GO" id="GO:0016740">
    <property type="term" value="F:transferase activity"/>
    <property type="evidence" value="ECO:0007669"/>
    <property type="project" value="UniProtKB-KW"/>
</dbReference>
<name>A0A6B8RG55_9BACL</name>
<evidence type="ECO:0000259" key="1">
    <source>
        <dbReference type="PROSITE" id="PS51677"/>
    </source>
</evidence>
<dbReference type="Gene3D" id="3.20.20.370">
    <property type="entry name" value="Glycoside hydrolase/deacetylase"/>
    <property type="match status" value="1"/>
</dbReference>
<dbReference type="PROSITE" id="PS51677">
    <property type="entry name" value="NODB"/>
    <property type="match status" value="1"/>
</dbReference>